<reference evidence="1" key="1">
    <citation type="journal article" date="2021" name="PeerJ">
        <title>Extensive microbial diversity within the chicken gut microbiome revealed by metagenomics and culture.</title>
        <authorList>
            <person name="Gilroy R."/>
            <person name="Ravi A."/>
            <person name="Getino M."/>
            <person name="Pursley I."/>
            <person name="Horton D.L."/>
            <person name="Alikhan N.F."/>
            <person name="Baker D."/>
            <person name="Gharbi K."/>
            <person name="Hall N."/>
            <person name="Watson M."/>
            <person name="Adriaenssens E.M."/>
            <person name="Foster-Nyarko E."/>
            <person name="Jarju S."/>
            <person name="Secka A."/>
            <person name="Antonio M."/>
            <person name="Oren A."/>
            <person name="Chaudhuri R.R."/>
            <person name="La Ragione R."/>
            <person name="Hildebrand F."/>
            <person name="Pallen M.J."/>
        </authorList>
    </citation>
    <scope>NUCLEOTIDE SEQUENCE</scope>
    <source>
        <strain evidence="1">ChiSxjej1B13-11762</strain>
    </source>
</reference>
<proteinExistence type="predicted"/>
<accession>A0A9D1R9J8</accession>
<evidence type="ECO:0000313" key="1">
    <source>
        <dbReference type="EMBL" id="HIW83779.1"/>
    </source>
</evidence>
<dbReference type="AlphaFoldDB" id="A0A9D1R9J8"/>
<evidence type="ECO:0000313" key="2">
    <source>
        <dbReference type="Proteomes" id="UP000824263"/>
    </source>
</evidence>
<comment type="caution">
    <text evidence="1">The sequence shown here is derived from an EMBL/GenBank/DDBJ whole genome shotgun (WGS) entry which is preliminary data.</text>
</comment>
<gene>
    <name evidence="1" type="ORF">H9873_05600</name>
</gene>
<organism evidence="1 2">
    <name type="scientific">Candidatus Dorea gallistercoris</name>
    <dbReference type="NCBI Taxonomy" id="2838542"/>
    <lineage>
        <taxon>Bacteria</taxon>
        <taxon>Bacillati</taxon>
        <taxon>Bacillota</taxon>
        <taxon>Clostridia</taxon>
        <taxon>Lachnospirales</taxon>
        <taxon>Lachnospiraceae</taxon>
        <taxon>Dorea</taxon>
    </lineage>
</organism>
<sequence>MNSAGVLGDIRKSGSLYTKGRNRPGFETWVYRALPGEGVNAGAARCHFVSFEVIQSILLEILNRYAKKNTQQEFYAAICDFAQIFLDFYADQEYKDKVTAKIQDVWFAFRVKMTLGGFEEWFLTEINQYLSYLNSCPGNLRFPFDTSVGNSWNSSIGSVYDPGGWSCWYQGVEVSNPFGSYYAISINVDLGQVEVRLSAEDGQRIRSVNTFCQTYQVHGSLKLATAYTQDANGNYPFVFSSDNGFDLPESCSDFSGRIIF</sequence>
<dbReference type="Proteomes" id="UP000824263">
    <property type="component" value="Unassembled WGS sequence"/>
</dbReference>
<reference evidence="1" key="2">
    <citation type="submission" date="2021-04" db="EMBL/GenBank/DDBJ databases">
        <authorList>
            <person name="Gilroy R."/>
        </authorList>
    </citation>
    <scope>NUCLEOTIDE SEQUENCE</scope>
    <source>
        <strain evidence="1">ChiSxjej1B13-11762</strain>
    </source>
</reference>
<protein>
    <submittedName>
        <fullName evidence="1">Uncharacterized protein</fullName>
    </submittedName>
</protein>
<name>A0A9D1R9J8_9FIRM</name>
<dbReference type="EMBL" id="DXGF01000104">
    <property type="protein sequence ID" value="HIW83779.1"/>
    <property type="molecule type" value="Genomic_DNA"/>
</dbReference>